<evidence type="ECO:0000259" key="2">
    <source>
        <dbReference type="Pfam" id="PF07969"/>
    </source>
</evidence>
<dbReference type="EMBL" id="FQWD01000003">
    <property type="protein sequence ID" value="SHG47912.1"/>
    <property type="molecule type" value="Genomic_DNA"/>
</dbReference>
<dbReference type="Pfam" id="PF07969">
    <property type="entry name" value="Amidohydro_3"/>
    <property type="match status" value="1"/>
</dbReference>
<accession>A0A1M5K4Z6</accession>
<dbReference type="SUPFAM" id="SSF51556">
    <property type="entry name" value="Metallo-dependent hydrolases"/>
    <property type="match status" value="1"/>
</dbReference>
<dbReference type="AlphaFoldDB" id="A0A1M5K4Z6"/>
<dbReference type="InterPro" id="IPR013108">
    <property type="entry name" value="Amidohydro_3"/>
</dbReference>
<feature type="signal peptide" evidence="1">
    <location>
        <begin position="1"/>
        <end position="19"/>
    </location>
</feature>
<feature type="chain" id="PRO_5012454678" evidence="1">
    <location>
        <begin position="20"/>
        <end position="425"/>
    </location>
</feature>
<keyword evidence="1" id="KW-0732">Signal</keyword>
<evidence type="ECO:0000313" key="4">
    <source>
        <dbReference type="Proteomes" id="UP000184520"/>
    </source>
</evidence>
<evidence type="ECO:0000256" key="1">
    <source>
        <dbReference type="SAM" id="SignalP"/>
    </source>
</evidence>
<dbReference type="SUPFAM" id="SSF51338">
    <property type="entry name" value="Composite domain of metallo-dependent hydrolases"/>
    <property type="match status" value="1"/>
</dbReference>
<dbReference type="Gene3D" id="3.20.20.140">
    <property type="entry name" value="Metal-dependent hydrolases"/>
    <property type="match status" value="1"/>
</dbReference>
<sequence>MKTFVLTAALLCVSATALADKIAVVGGKVFTGTAQGTLESATVLIDNNTVVSVSNGADVPAGYTVIDATGKYVTPGLVGAYTQLGLVEVGMSAGTVDSSVTTLPISATGAAYDVSYAVNPDSSLMAISRVEGVTSAATTISRTEYLFHGQGAVITLASDAQPVLKPKAFVAVNVGNAGADDAGGSRAAVWVMLENAINEVKEAPKSLSPTSDWHGINSRLDVQALRPVVKGEVPLLIHADRAADIRQVIAFKQRHPGMNVVLVKGMEAWRVADELASAKIPVIIDPEFNLPGGFDQMGATLANAARLHNAGVTIAIGMETHNIRLATQHAGNAVGHGLSHEAALAALTVNPARIFGMEGTIGSLAKGARADLVIWSGDPLEVTEAAETVLINGKVIEHTSRQIKLQERYQSFADTPQASQYIRLD</sequence>
<dbReference type="InterPro" id="IPR011059">
    <property type="entry name" value="Metal-dep_hydrolase_composite"/>
</dbReference>
<proteinExistence type="predicted"/>
<gene>
    <name evidence="3" type="ORF">SAMN05216361_2371</name>
</gene>
<dbReference type="Proteomes" id="UP000184520">
    <property type="component" value="Unassembled WGS sequence"/>
</dbReference>
<keyword evidence="4" id="KW-1185">Reference proteome</keyword>
<dbReference type="RefSeq" id="WP_073322589.1">
    <property type="nucleotide sequence ID" value="NZ_FQWD01000003.1"/>
</dbReference>
<dbReference type="InterPro" id="IPR051781">
    <property type="entry name" value="Metallo-dep_Hydrolase"/>
</dbReference>
<organism evidence="3 4">
    <name type="scientific">Marisediminitalea aggregata</name>
    <dbReference type="NCBI Taxonomy" id="634436"/>
    <lineage>
        <taxon>Bacteria</taxon>
        <taxon>Pseudomonadati</taxon>
        <taxon>Pseudomonadota</taxon>
        <taxon>Gammaproteobacteria</taxon>
        <taxon>Alteromonadales</taxon>
        <taxon>Alteromonadaceae</taxon>
        <taxon>Marisediminitalea</taxon>
    </lineage>
</organism>
<name>A0A1M5K4Z6_9ALTE</name>
<dbReference type="GO" id="GO:0016810">
    <property type="term" value="F:hydrolase activity, acting on carbon-nitrogen (but not peptide) bonds"/>
    <property type="evidence" value="ECO:0007669"/>
    <property type="project" value="InterPro"/>
</dbReference>
<dbReference type="PANTHER" id="PTHR43135">
    <property type="entry name" value="ALPHA-D-RIBOSE 1-METHYLPHOSPHONATE 5-TRIPHOSPHATE DIPHOSPHATASE"/>
    <property type="match status" value="1"/>
</dbReference>
<dbReference type="OrthoDB" id="9802793at2"/>
<dbReference type="InterPro" id="IPR032466">
    <property type="entry name" value="Metal_Hydrolase"/>
</dbReference>
<feature type="domain" description="Amidohydrolase 3" evidence="2">
    <location>
        <begin position="336"/>
        <end position="396"/>
    </location>
</feature>
<dbReference type="PANTHER" id="PTHR43135:SF3">
    <property type="entry name" value="ALPHA-D-RIBOSE 1-METHYLPHOSPHONATE 5-TRIPHOSPHATE DIPHOSPHATASE"/>
    <property type="match status" value="1"/>
</dbReference>
<evidence type="ECO:0000313" key="3">
    <source>
        <dbReference type="EMBL" id="SHG47912.1"/>
    </source>
</evidence>
<protein>
    <submittedName>
        <fullName evidence="3">Imidazolonepropionase</fullName>
    </submittedName>
</protein>
<dbReference type="STRING" id="634436.SAMN05216361_2371"/>
<reference evidence="4" key="1">
    <citation type="submission" date="2016-11" db="EMBL/GenBank/DDBJ databases">
        <authorList>
            <person name="Varghese N."/>
            <person name="Submissions S."/>
        </authorList>
    </citation>
    <scope>NUCLEOTIDE SEQUENCE [LARGE SCALE GENOMIC DNA]</scope>
    <source>
        <strain evidence="4">CGMCC 1.8995</strain>
    </source>
</reference>